<dbReference type="Proteomes" id="UP001595953">
    <property type="component" value="Unassembled WGS sequence"/>
</dbReference>
<comment type="subunit">
    <text evidence="5">Homodimer.</text>
</comment>
<keyword evidence="7" id="KW-1185">Reference proteome</keyword>
<reference evidence="7" key="1">
    <citation type="journal article" date="2019" name="Int. J. Syst. Evol. Microbiol.">
        <title>The Global Catalogue of Microorganisms (GCM) 10K type strain sequencing project: providing services to taxonomists for standard genome sequencing and annotation.</title>
        <authorList>
            <consortium name="The Broad Institute Genomics Platform"/>
            <consortium name="The Broad Institute Genome Sequencing Center for Infectious Disease"/>
            <person name="Wu L."/>
            <person name="Ma J."/>
        </authorList>
    </citation>
    <scope>NUCLEOTIDE SEQUENCE [LARGE SCALE GENOMIC DNA]</scope>
    <source>
        <strain evidence="7">CCUG 63682</strain>
    </source>
</reference>
<comment type="caution">
    <text evidence="6">The sequence shown here is derived from an EMBL/GenBank/DDBJ whole genome shotgun (WGS) entry which is preliminary data.</text>
</comment>
<comment type="function">
    <text evidence="2 5">Catalyzes the epimerization of the C3' and C5'positions of dTDP-6-deoxy-D-xylo-4-hexulose, forming dTDP-6-deoxy-L-lyxo-4-hexulose.</text>
</comment>
<dbReference type="Pfam" id="PF00908">
    <property type="entry name" value="dTDP_sugar_isom"/>
    <property type="match status" value="1"/>
</dbReference>
<evidence type="ECO:0000256" key="1">
    <source>
        <dbReference type="ARBA" id="ARBA00001298"/>
    </source>
</evidence>
<dbReference type="Gene3D" id="2.60.120.10">
    <property type="entry name" value="Jelly Rolls"/>
    <property type="match status" value="1"/>
</dbReference>
<protein>
    <recommendedName>
        <fullName evidence="4 5">dTDP-4-dehydrorhamnose 3,5-epimerase</fullName>
        <ecNumber evidence="3 5">5.1.3.13</ecNumber>
    </recommendedName>
    <alternativeName>
        <fullName evidence="5">Thymidine diphospho-4-keto-rhamnose 3,5-epimerase</fullName>
    </alternativeName>
</protein>
<evidence type="ECO:0000313" key="6">
    <source>
        <dbReference type="EMBL" id="MFC4722867.1"/>
    </source>
</evidence>
<dbReference type="NCBIfam" id="TIGR01221">
    <property type="entry name" value="rmlC"/>
    <property type="match status" value="1"/>
</dbReference>
<dbReference type="CDD" id="cd00438">
    <property type="entry name" value="cupin_RmlC"/>
    <property type="match status" value="1"/>
</dbReference>
<dbReference type="EC" id="5.1.3.13" evidence="3 5"/>
<accession>A0ABV9N3J1</accession>
<dbReference type="SUPFAM" id="SSF51182">
    <property type="entry name" value="RmlC-like cupins"/>
    <property type="match status" value="1"/>
</dbReference>
<dbReference type="EMBL" id="JBHSGP010000014">
    <property type="protein sequence ID" value="MFC4722867.1"/>
    <property type="molecule type" value="Genomic_DNA"/>
</dbReference>
<evidence type="ECO:0000313" key="7">
    <source>
        <dbReference type="Proteomes" id="UP001595953"/>
    </source>
</evidence>
<keyword evidence="5 6" id="KW-0413">Isomerase</keyword>
<dbReference type="PANTHER" id="PTHR21047">
    <property type="entry name" value="DTDP-6-DEOXY-D-GLUCOSE-3,5 EPIMERASE"/>
    <property type="match status" value="1"/>
</dbReference>
<dbReference type="RefSeq" id="WP_387963744.1">
    <property type="nucleotide sequence ID" value="NZ_JBHSGP010000014.1"/>
</dbReference>
<proteinExistence type="inferred from homology"/>
<evidence type="ECO:0000256" key="5">
    <source>
        <dbReference type="RuleBase" id="RU364069"/>
    </source>
</evidence>
<name>A0ABV9N3J1_9FLAO</name>
<comment type="catalytic activity">
    <reaction evidence="1 5">
        <text>dTDP-4-dehydro-6-deoxy-alpha-D-glucose = dTDP-4-dehydro-beta-L-rhamnose</text>
        <dbReference type="Rhea" id="RHEA:16969"/>
        <dbReference type="ChEBI" id="CHEBI:57649"/>
        <dbReference type="ChEBI" id="CHEBI:62830"/>
        <dbReference type="EC" id="5.1.3.13"/>
    </reaction>
</comment>
<evidence type="ECO:0000256" key="2">
    <source>
        <dbReference type="ARBA" id="ARBA00001997"/>
    </source>
</evidence>
<organism evidence="6 7">
    <name type="scientific">Geojedonia litorea</name>
    <dbReference type="NCBI Taxonomy" id="1268269"/>
    <lineage>
        <taxon>Bacteria</taxon>
        <taxon>Pseudomonadati</taxon>
        <taxon>Bacteroidota</taxon>
        <taxon>Flavobacteriia</taxon>
        <taxon>Flavobacteriales</taxon>
        <taxon>Flavobacteriaceae</taxon>
        <taxon>Geojedonia</taxon>
    </lineage>
</organism>
<dbReference type="InterPro" id="IPR000888">
    <property type="entry name" value="RmlC-like"/>
</dbReference>
<comment type="pathway">
    <text evidence="5">Carbohydrate biosynthesis; dTDP-L-rhamnose biosynthesis.</text>
</comment>
<gene>
    <name evidence="6" type="primary">rfbC</name>
    <name evidence="6" type="ORF">ACFO5O_11080</name>
</gene>
<dbReference type="GO" id="GO:0008830">
    <property type="term" value="F:dTDP-4-dehydrorhamnose 3,5-epimerase activity"/>
    <property type="evidence" value="ECO:0007669"/>
    <property type="project" value="UniProtKB-EC"/>
</dbReference>
<dbReference type="InterPro" id="IPR011051">
    <property type="entry name" value="RmlC_Cupin_sf"/>
</dbReference>
<sequence>MTIQQTPLKDCVIVTPKVFRDSRGSFLESFNQKAFYGATELPVDFVQDNLSTSSKGVLRGLHFQTGNYAQAKLVSVLKGSVLDVCVDLRRDSKTFGEHFSIKLDDKTKTQLFVPKGFAHGFLVLEDETIFSYKCDNYYNKEAESGIIYNDPYLNINWGISESELILSEKDKQLPTFESLFK</sequence>
<dbReference type="PANTHER" id="PTHR21047:SF2">
    <property type="entry name" value="THYMIDINE DIPHOSPHO-4-KETO-RHAMNOSE 3,5-EPIMERASE"/>
    <property type="match status" value="1"/>
</dbReference>
<dbReference type="InterPro" id="IPR014710">
    <property type="entry name" value="RmlC-like_jellyroll"/>
</dbReference>
<evidence type="ECO:0000256" key="4">
    <source>
        <dbReference type="ARBA" id="ARBA00019595"/>
    </source>
</evidence>
<evidence type="ECO:0000256" key="3">
    <source>
        <dbReference type="ARBA" id="ARBA00012098"/>
    </source>
</evidence>
<comment type="similarity">
    <text evidence="5">Belongs to the dTDP-4-dehydrorhamnose 3,5-epimerase family.</text>
</comment>